<protein>
    <submittedName>
        <fullName evidence="1">Uncharacterized protein</fullName>
    </submittedName>
</protein>
<dbReference type="AlphaFoldDB" id="E9ITD1"/>
<dbReference type="HOGENOM" id="CLU_1590579_0_0_1"/>
<accession>E9ITD1</accession>
<reference evidence="1" key="1">
    <citation type="journal article" date="2011" name="Proc. Natl. Acad. Sci. U.S.A.">
        <title>The genome of the fire ant Solenopsis invicta.</title>
        <authorList>
            <person name="Wurm Y."/>
            <person name="Wang J."/>
            <person name="Riba-Grognuz O."/>
            <person name="Corona M."/>
            <person name="Nygaard S."/>
            <person name="Hunt B.G."/>
            <person name="Ingram K.K."/>
            <person name="Falquet L."/>
            <person name="Nipitwattanaphon M."/>
            <person name="Gotzek D."/>
            <person name="Dijkstra M.B."/>
            <person name="Oettler J."/>
            <person name="Comtesse F."/>
            <person name="Shih C.J."/>
            <person name="Wu W.J."/>
            <person name="Yang C.C."/>
            <person name="Thomas J."/>
            <person name="Beaudoing E."/>
            <person name="Pradervand S."/>
            <person name="Flegel V."/>
            <person name="Cook E.D."/>
            <person name="Fabbretti R."/>
            <person name="Stockinger H."/>
            <person name="Long L."/>
            <person name="Farmerie W.G."/>
            <person name="Oakey J."/>
            <person name="Boomsma J.J."/>
            <person name="Pamilo P."/>
            <person name="Yi S.V."/>
            <person name="Heinze J."/>
            <person name="Goodisman M.A."/>
            <person name="Farinelli L."/>
            <person name="Harshman K."/>
            <person name="Hulo N."/>
            <person name="Cerutti L."/>
            <person name="Xenarios I."/>
            <person name="Shoemaker D."/>
            <person name="Keller L."/>
        </authorList>
    </citation>
    <scope>NUCLEOTIDE SEQUENCE [LARGE SCALE GENOMIC DNA]</scope>
</reference>
<sequence length="168" mass="19631">SIENKKKLEQEIKTFVEKIKRDISVVGEENVLNFDQSGFNDILKKIFFQYLTKKPFYYWILGVVKIKKTFQAVLKSNRFLKFKTIPAETTVVLYNYEINLHLRNNIIKLQSVIHNQFSSPSFSNLLKYAWYKSGYLPEKPPAFESPVDFCLKDCAPVCDLCNNTAIMK</sequence>
<evidence type="ECO:0000313" key="1">
    <source>
        <dbReference type="EMBL" id="EFZ16168.1"/>
    </source>
</evidence>
<gene>
    <name evidence="1" type="ORF">SINV_06689</name>
</gene>
<feature type="non-terminal residue" evidence="1">
    <location>
        <position position="1"/>
    </location>
</feature>
<name>E9ITD1_SOLIN</name>
<organism>
    <name type="scientific">Solenopsis invicta</name>
    <name type="common">Red imported fire ant</name>
    <name type="synonym">Solenopsis wagneri</name>
    <dbReference type="NCBI Taxonomy" id="13686"/>
    <lineage>
        <taxon>Eukaryota</taxon>
        <taxon>Metazoa</taxon>
        <taxon>Ecdysozoa</taxon>
        <taxon>Arthropoda</taxon>
        <taxon>Hexapoda</taxon>
        <taxon>Insecta</taxon>
        <taxon>Pterygota</taxon>
        <taxon>Neoptera</taxon>
        <taxon>Endopterygota</taxon>
        <taxon>Hymenoptera</taxon>
        <taxon>Apocrita</taxon>
        <taxon>Aculeata</taxon>
        <taxon>Formicoidea</taxon>
        <taxon>Formicidae</taxon>
        <taxon>Myrmicinae</taxon>
        <taxon>Solenopsis</taxon>
    </lineage>
</organism>
<dbReference type="EMBL" id="GL765523">
    <property type="protein sequence ID" value="EFZ16168.1"/>
    <property type="molecule type" value="Genomic_DNA"/>
</dbReference>
<feature type="non-terminal residue" evidence="1">
    <location>
        <position position="168"/>
    </location>
</feature>
<proteinExistence type="predicted"/>